<proteinExistence type="predicted"/>
<keyword evidence="3" id="KW-1185">Reference proteome</keyword>
<dbReference type="OrthoDB" id="9812467at2"/>
<accession>A0A318U0R3</accession>
<dbReference type="Gene3D" id="3.10.180.10">
    <property type="entry name" value="2,3-Dihydroxybiphenyl 1,2-Dioxygenase, domain 1"/>
    <property type="match status" value="1"/>
</dbReference>
<dbReference type="AlphaFoldDB" id="A0A318U0R3"/>
<dbReference type="Proteomes" id="UP000248148">
    <property type="component" value="Unassembled WGS sequence"/>
</dbReference>
<evidence type="ECO:0000259" key="1">
    <source>
        <dbReference type="Pfam" id="PF13468"/>
    </source>
</evidence>
<dbReference type="EMBL" id="QJTI01000001">
    <property type="protein sequence ID" value="PYF05509.1"/>
    <property type="molecule type" value="Genomic_DNA"/>
</dbReference>
<protein>
    <submittedName>
        <fullName evidence="2">Glyoxalase-like protein</fullName>
    </submittedName>
</protein>
<dbReference type="InterPro" id="IPR025870">
    <property type="entry name" value="Glyoxalase-like_dom"/>
</dbReference>
<dbReference type="SUPFAM" id="SSF54593">
    <property type="entry name" value="Glyoxalase/Bleomycin resistance protein/Dihydroxybiphenyl dioxygenase"/>
    <property type="match status" value="1"/>
</dbReference>
<dbReference type="CDD" id="cd06587">
    <property type="entry name" value="VOC"/>
    <property type="match status" value="1"/>
</dbReference>
<feature type="domain" description="Glyoxalase-like" evidence="1">
    <location>
        <begin position="5"/>
        <end position="192"/>
    </location>
</feature>
<dbReference type="InterPro" id="IPR029068">
    <property type="entry name" value="Glyas_Bleomycin-R_OHBP_Dase"/>
</dbReference>
<name>A0A318U0R3_9BRAD</name>
<gene>
    <name evidence="2" type="ORF">BJ122_101252</name>
</gene>
<dbReference type="Pfam" id="PF13468">
    <property type="entry name" value="Glyoxalase_3"/>
    <property type="match status" value="1"/>
</dbReference>
<evidence type="ECO:0000313" key="3">
    <source>
        <dbReference type="Proteomes" id="UP000248148"/>
    </source>
</evidence>
<organism evidence="2 3">
    <name type="scientific">Rhodopseudomonas faecalis</name>
    <dbReference type="NCBI Taxonomy" id="99655"/>
    <lineage>
        <taxon>Bacteria</taxon>
        <taxon>Pseudomonadati</taxon>
        <taxon>Pseudomonadota</taxon>
        <taxon>Alphaproteobacteria</taxon>
        <taxon>Hyphomicrobiales</taxon>
        <taxon>Nitrobacteraceae</taxon>
        <taxon>Rhodopseudomonas</taxon>
    </lineage>
</organism>
<dbReference type="PANTHER" id="PTHR40265">
    <property type="entry name" value="BLL2707 PROTEIN"/>
    <property type="match status" value="1"/>
</dbReference>
<sequence>MSRGLDHIVHAVHDLEAVAAFYARAGFTVGARNQHPWGTHNRIVQLPGFFIELLTLAEPDKIVAHGARGFSFGAFQRDYLSGGQGLSMLLLQSTDAAADAAAFAAAGIGDFDTFGFAREGQGPDGNPVQLGFSLAFAADPDSPRAGFGCCRHHHPEQFWNPARQQHANGVAELQAVLLIADNPTDHHIFLSALTGQRDLHSNSVGVSAATPNGVIEILEPISLRDQLGVTLEAEGAGMTFAGLRFGVDDIEACAALLEAAAVPYTKHRGWLVVAPEQAFGATLVFAPRRQP</sequence>
<reference evidence="2 3" key="1">
    <citation type="submission" date="2018-06" db="EMBL/GenBank/DDBJ databases">
        <title>Genomic Encyclopedia of Archaeal and Bacterial Type Strains, Phase II (KMG-II): from individual species to whole genera.</title>
        <authorList>
            <person name="Goeker M."/>
        </authorList>
    </citation>
    <scope>NUCLEOTIDE SEQUENCE [LARGE SCALE GENOMIC DNA]</scope>
    <source>
        <strain evidence="2 3">JCM 11668</strain>
    </source>
</reference>
<comment type="caution">
    <text evidence="2">The sequence shown here is derived from an EMBL/GenBank/DDBJ whole genome shotgun (WGS) entry which is preliminary data.</text>
</comment>
<evidence type="ECO:0000313" key="2">
    <source>
        <dbReference type="EMBL" id="PYF05509.1"/>
    </source>
</evidence>
<dbReference type="PANTHER" id="PTHR40265:SF1">
    <property type="entry name" value="GLYOXALASE-LIKE DOMAIN-CONTAINING PROTEIN"/>
    <property type="match status" value="1"/>
</dbReference>
<dbReference type="RefSeq" id="WP_110779351.1">
    <property type="nucleotide sequence ID" value="NZ_QJTI01000001.1"/>
</dbReference>